<dbReference type="SUPFAM" id="SSF81593">
    <property type="entry name" value="Nucleotidyltransferase substrate binding subunit/domain"/>
    <property type="match status" value="1"/>
</dbReference>
<evidence type="ECO:0000313" key="2">
    <source>
        <dbReference type="EMBL" id="ROQ90757.1"/>
    </source>
</evidence>
<dbReference type="Proteomes" id="UP000276223">
    <property type="component" value="Unassembled WGS sequence"/>
</dbReference>
<dbReference type="InterPro" id="IPR007842">
    <property type="entry name" value="HEPN_dom"/>
</dbReference>
<organism evidence="2 3">
    <name type="scientific">Desulfosoma caldarium</name>
    <dbReference type="NCBI Taxonomy" id="610254"/>
    <lineage>
        <taxon>Bacteria</taxon>
        <taxon>Pseudomonadati</taxon>
        <taxon>Thermodesulfobacteriota</taxon>
        <taxon>Syntrophobacteria</taxon>
        <taxon>Syntrophobacterales</taxon>
        <taxon>Syntrophobacteraceae</taxon>
        <taxon>Desulfosoma</taxon>
    </lineage>
</organism>
<comment type="caution">
    <text evidence="2">The sequence shown here is derived from an EMBL/GenBank/DDBJ whole genome shotgun (WGS) entry which is preliminary data.</text>
</comment>
<dbReference type="Pfam" id="PF05168">
    <property type="entry name" value="HEPN"/>
    <property type="match status" value="1"/>
</dbReference>
<reference evidence="2 3" key="1">
    <citation type="submission" date="2018-11" db="EMBL/GenBank/DDBJ databases">
        <title>Genomic Encyclopedia of Type Strains, Phase IV (KMG-IV): sequencing the most valuable type-strain genomes for metagenomic binning, comparative biology and taxonomic classification.</title>
        <authorList>
            <person name="Goeker M."/>
        </authorList>
    </citation>
    <scope>NUCLEOTIDE SEQUENCE [LARGE SCALE GENOMIC DNA]</scope>
    <source>
        <strain evidence="2 3">DSM 22027</strain>
    </source>
</reference>
<dbReference type="EMBL" id="RJVA01000014">
    <property type="protein sequence ID" value="ROQ90757.1"/>
    <property type="molecule type" value="Genomic_DNA"/>
</dbReference>
<dbReference type="Gene3D" id="1.20.120.330">
    <property type="entry name" value="Nucleotidyltransferases domain 2"/>
    <property type="match status" value="1"/>
</dbReference>
<keyword evidence="3" id="KW-1185">Reference proteome</keyword>
<sequence>MKDEASIMRPIYDDLAETYQIIYEPFGLAARLFARLRISCQGTCQKGIHGGGLALDNPQSQPFPKVRNFWMKADTLAHGNLDKARVGLEALQFYQDRQAFFEVVREVQELVEPLLKAILRALGEEVPTIHGVGRVLVKFKGHLPRHFANNLHEIRKISKSLQKERELSLYGAEGFIPTEEYGAEEVTEAIREASFVYDLVSGSFQTPDIPVSFP</sequence>
<proteinExistence type="predicted"/>
<evidence type="ECO:0000313" key="3">
    <source>
        <dbReference type="Proteomes" id="UP000276223"/>
    </source>
</evidence>
<accession>A0A3N1UQD8</accession>
<feature type="domain" description="HEPN" evidence="1">
    <location>
        <begin position="81"/>
        <end position="196"/>
    </location>
</feature>
<evidence type="ECO:0000259" key="1">
    <source>
        <dbReference type="PROSITE" id="PS50910"/>
    </source>
</evidence>
<gene>
    <name evidence="2" type="ORF">EDC27_2647</name>
</gene>
<protein>
    <submittedName>
        <fullName evidence="2">HEPN domain-containing protein</fullName>
    </submittedName>
</protein>
<dbReference type="AlphaFoldDB" id="A0A3N1UQD8"/>
<name>A0A3N1UQD8_9BACT</name>
<dbReference type="PROSITE" id="PS50910">
    <property type="entry name" value="HEPN"/>
    <property type="match status" value="1"/>
</dbReference>